<comment type="cofactor">
    <cofactor evidence="1">
        <name>Zn(2+)</name>
        <dbReference type="ChEBI" id="CHEBI:29105"/>
    </cofactor>
</comment>
<dbReference type="CDD" id="cd08242">
    <property type="entry name" value="MDR_like"/>
    <property type="match status" value="1"/>
</dbReference>
<keyword evidence="4" id="KW-0862">Zinc</keyword>
<evidence type="ECO:0000259" key="6">
    <source>
        <dbReference type="Pfam" id="PF00107"/>
    </source>
</evidence>
<dbReference type="PANTHER" id="PTHR43350:SF2">
    <property type="entry name" value="GROES-LIKE ZINC-BINDING ALCOHOL DEHYDROGENASE FAMILY PROTEIN"/>
    <property type="match status" value="1"/>
</dbReference>
<dbReference type="Proteomes" id="UP000320386">
    <property type="component" value="Chromosome"/>
</dbReference>
<dbReference type="InterPro" id="IPR013149">
    <property type="entry name" value="ADH-like_C"/>
</dbReference>
<dbReference type="Pfam" id="PF00107">
    <property type="entry name" value="ADH_zinc_N"/>
    <property type="match status" value="1"/>
</dbReference>
<evidence type="ECO:0000313" key="8">
    <source>
        <dbReference type="EMBL" id="QDU71915.1"/>
    </source>
</evidence>
<evidence type="ECO:0000313" key="9">
    <source>
        <dbReference type="Proteomes" id="UP000320386"/>
    </source>
</evidence>
<dbReference type="EC" id="1.1.1.329" evidence="8"/>
<dbReference type="KEGG" id="mcad:Pan265_17740"/>
<dbReference type="SUPFAM" id="SSF51735">
    <property type="entry name" value="NAD(P)-binding Rossmann-fold domains"/>
    <property type="match status" value="1"/>
</dbReference>
<comment type="similarity">
    <text evidence="2">Belongs to the zinc-containing alcohol dehydrogenase family.</text>
</comment>
<accession>A0A518BY61</accession>
<dbReference type="Gene3D" id="3.90.180.10">
    <property type="entry name" value="Medium-chain alcohol dehydrogenases, catalytic domain"/>
    <property type="match status" value="1"/>
</dbReference>
<keyword evidence="3" id="KW-0479">Metal-binding</keyword>
<feature type="domain" description="Alcohol dehydrogenase-like N-terminal" evidence="7">
    <location>
        <begin position="24"/>
        <end position="132"/>
    </location>
</feature>
<keyword evidence="9" id="KW-1185">Reference proteome</keyword>
<evidence type="ECO:0000259" key="7">
    <source>
        <dbReference type="Pfam" id="PF08240"/>
    </source>
</evidence>
<gene>
    <name evidence="8" type="primary">neoA</name>
    <name evidence="8" type="ORF">Pan265_17740</name>
</gene>
<dbReference type="RefSeq" id="WP_145446109.1">
    <property type="nucleotide sequence ID" value="NZ_CP036280.1"/>
</dbReference>
<dbReference type="PANTHER" id="PTHR43350">
    <property type="entry name" value="NAD-DEPENDENT ALCOHOL DEHYDROGENASE"/>
    <property type="match status" value="1"/>
</dbReference>
<organism evidence="8 9">
    <name type="scientific">Mucisphaera calidilacus</name>
    <dbReference type="NCBI Taxonomy" id="2527982"/>
    <lineage>
        <taxon>Bacteria</taxon>
        <taxon>Pseudomonadati</taxon>
        <taxon>Planctomycetota</taxon>
        <taxon>Phycisphaerae</taxon>
        <taxon>Phycisphaerales</taxon>
        <taxon>Phycisphaeraceae</taxon>
        <taxon>Mucisphaera</taxon>
    </lineage>
</organism>
<evidence type="ECO:0000256" key="5">
    <source>
        <dbReference type="ARBA" id="ARBA00023002"/>
    </source>
</evidence>
<feature type="domain" description="Alcohol dehydrogenase-like C-terminal" evidence="6">
    <location>
        <begin position="171"/>
        <end position="278"/>
    </location>
</feature>
<dbReference type="EMBL" id="CP036280">
    <property type="protein sequence ID" value="QDU71915.1"/>
    <property type="molecule type" value="Genomic_DNA"/>
</dbReference>
<dbReference type="Pfam" id="PF08240">
    <property type="entry name" value="ADH_N"/>
    <property type="match status" value="1"/>
</dbReference>
<dbReference type="InterPro" id="IPR011032">
    <property type="entry name" value="GroES-like_sf"/>
</dbReference>
<evidence type="ECO:0000256" key="3">
    <source>
        <dbReference type="ARBA" id="ARBA00022723"/>
    </source>
</evidence>
<dbReference type="Gene3D" id="3.40.50.720">
    <property type="entry name" value="NAD(P)-binding Rossmann-like Domain"/>
    <property type="match status" value="1"/>
</dbReference>
<dbReference type="OrthoDB" id="9769198at2"/>
<reference evidence="8 9" key="1">
    <citation type="submission" date="2019-02" db="EMBL/GenBank/DDBJ databases">
        <title>Deep-cultivation of Planctomycetes and their phenomic and genomic characterization uncovers novel biology.</title>
        <authorList>
            <person name="Wiegand S."/>
            <person name="Jogler M."/>
            <person name="Boedeker C."/>
            <person name="Pinto D."/>
            <person name="Vollmers J."/>
            <person name="Rivas-Marin E."/>
            <person name="Kohn T."/>
            <person name="Peeters S.H."/>
            <person name="Heuer A."/>
            <person name="Rast P."/>
            <person name="Oberbeckmann S."/>
            <person name="Bunk B."/>
            <person name="Jeske O."/>
            <person name="Meyerdierks A."/>
            <person name="Storesund J.E."/>
            <person name="Kallscheuer N."/>
            <person name="Luecker S."/>
            <person name="Lage O.M."/>
            <person name="Pohl T."/>
            <person name="Merkel B.J."/>
            <person name="Hornburger P."/>
            <person name="Mueller R.-W."/>
            <person name="Bruemmer F."/>
            <person name="Labrenz M."/>
            <person name="Spormann A.M."/>
            <person name="Op den Camp H."/>
            <person name="Overmann J."/>
            <person name="Amann R."/>
            <person name="Jetten M.S.M."/>
            <person name="Mascher T."/>
            <person name="Medema M.H."/>
            <person name="Devos D.P."/>
            <person name="Kaster A.-K."/>
            <person name="Ovreas L."/>
            <person name="Rohde M."/>
            <person name="Galperin M.Y."/>
            <person name="Jogler C."/>
        </authorList>
    </citation>
    <scope>NUCLEOTIDE SEQUENCE [LARGE SCALE GENOMIC DNA]</scope>
    <source>
        <strain evidence="8 9">Pan265</strain>
    </source>
</reference>
<dbReference type="SUPFAM" id="SSF50129">
    <property type="entry name" value="GroES-like"/>
    <property type="match status" value="1"/>
</dbReference>
<dbReference type="AlphaFoldDB" id="A0A518BY61"/>
<keyword evidence="5 8" id="KW-0560">Oxidoreductase</keyword>
<name>A0A518BY61_9BACT</name>
<dbReference type="GO" id="GO:0016491">
    <property type="term" value="F:oxidoreductase activity"/>
    <property type="evidence" value="ECO:0007669"/>
    <property type="project" value="UniProtKB-KW"/>
</dbReference>
<evidence type="ECO:0000256" key="1">
    <source>
        <dbReference type="ARBA" id="ARBA00001947"/>
    </source>
</evidence>
<dbReference type="GO" id="GO:0046872">
    <property type="term" value="F:metal ion binding"/>
    <property type="evidence" value="ECO:0007669"/>
    <property type="project" value="UniProtKB-KW"/>
</dbReference>
<proteinExistence type="inferred from homology"/>
<dbReference type="InterPro" id="IPR036291">
    <property type="entry name" value="NAD(P)-bd_dom_sf"/>
</dbReference>
<sequence length="325" mass="34988">MRALVIDKDGSLRLREDFPKPKPGPGEVLLKPRVMGVCSTDLELAKGYMGFQGVLGHEFVADVIEAADDAGQPWLGKRVVGEINAVCGACDLCLKGLREHCRQRTVLGILGRDGAFAEAFTLPAANLHEVPDHVSDDEAVFTEPLAAAFQIVRQLTIEGRPYVTVLGDGRLGLLCAQVLGQLNATVRVVGKHAEKLERAEKWNIKHRLLADVGMRRDQDIVIDATGSPTGLPTALGMVRPRGSIVLKTTVAERAYEKPIDLSPIVIDEITVMGSRCGPFAVALEALARNDVDVLSMISRRGQLAAGPELLATASQRDVIKVLVTP</sequence>
<protein>
    <submittedName>
        <fullName evidence="8">2-deoxy-scyllo-inosamine dehydrogenase</fullName>
        <ecNumber evidence="8">1.1.1.329</ecNumber>
    </submittedName>
</protein>
<evidence type="ECO:0000256" key="4">
    <source>
        <dbReference type="ARBA" id="ARBA00022833"/>
    </source>
</evidence>
<evidence type="ECO:0000256" key="2">
    <source>
        <dbReference type="ARBA" id="ARBA00008072"/>
    </source>
</evidence>
<dbReference type="InterPro" id="IPR013154">
    <property type="entry name" value="ADH-like_N"/>
</dbReference>